<comment type="caution">
    <text evidence="1">The sequence shown here is derived from an EMBL/GenBank/DDBJ whole genome shotgun (WGS) entry which is preliminary data.</text>
</comment>
<accession>A0A3R1ALS5</accession>
<proteinExistence type="predicted"/>
<dbReference type="Proteomes" id="UP000844228">
    <property type="component" value="Unassembled WGS sequence"/>
</dbReference>
<protein>
    <submittedName>
        <fullName evidence="1">Acyltransferase</fullName>
    </submittedName>
</protein>
<organism evidence="1">
    <name type="scientific">Escherichia coli</name>
    <dbReference type="NCBI Taxonomy" id="562"/>
    <lineage>
        <taxon>Bacteria</taxon>
        <taxon>Pseudomonadati</taxon>
        <taxon>Pseudomonadota</taxon>
        <taxon>Gammaproteobacteria</taxon>
        <taxon>Enterobacterales</taxon>
        <taxon>Enterobacteriaceae</taxon>
        <taxon>Escherichia</taxon>
    </lineage>
</organism>
<gene>
    <name evidence="1" type="ORF">HHH44_002654</name>
</gene>
<sequence>MLVKDALKRDNNNLDLIRIFCAISVIFAHSYYLANSDGAQEPVQSVFTFTYTGSIAVKIFFFISGMLVTNSLLTTRNIPHFISSRFFRIFPAFIFVLLFATFIVGPLLTTHSMTSYLKDTLTYSYLFKSSYLDMQFFLPGVFEENIYKSSVNGSLWTIPYEVASYVVLLACYMITQSRGRIIPSIICLSIIALPVLGWNKLIFINNDNADVFLMAPCFALGALYAINKDKIYISLHAPIGFAILYNFVSEPTLKHMLFYFCACTFFVYLSTTKIIKSIRIKHDVSYGVYLWGFLIQQITFRLLPDINLYLNQVLCIALSLIAGLISFIAIEKPAMDIGKKISNKFRY</sequence>
<dbReference type="GO" id="GO:0016020">
    <property type="term" value="C:membrane"/>
    <property type="evidence" value="ECO:0007669"/>
    <property type="project" value="TreeGrafter"/>
</dbReference>
<dbReference type="GO" id="GO:0016747">
    <property type="term" value="F:acyltransferase activity, transferring groups other than amino-acyl groups"/>
    <property type="evidence" value="ECO:0007669"/>
    <property type="project" value="InterPro"/>
</dbReference>
<reference evidence="1" key="2">
    <citation type="submission" date="2018-08" db="EMBL/GenBank/DDBJ databases">
        <authorList>
            <consortium name="NCBI Pathogen Detection Project"/>
        </authorList>
    </citation>
    <scope>NUCLEOTIDE SEQUENCE</scope>
    <source>
        <strain evidence="1">W1_5_ERB1</strain>
    </source>
</reference>
<keyword evidence="1" id="KW-0012">Acyltransferase</keyword>
<dbReference type="PANTHER" id="PTHR23028:SF53">
    <property type="entry name" value="ACYL_TRANSF_3 DOMAIN-CONTAINING PROTEIN"/>
    <property type="match status" value="1"/>
</dbReference>
<dbReference type="EMBL" id="DABALL010000014">
    <property type="protein sequence ID" value="HAH1419247.1"/>
    <property type="molecule type" value="Genomic_DNA"/>
</dbReference>
<name>A0A3R1ALS5_ECOLX</name>
<evidence type="ECO:0000313" key="1">
    <source>
        <dbReference type="EMBL" id="HAH1419247.1"/>
    </source>
</evidence>
<dbReference type="PANTHER" id="PTHR23028">
    <property type="entry name" value="ACETYLTRANSFERASE"/>
    <property type="match status" value="1"/>
</dbReference>
<dbReference type="GO" id="GO:0000271">
    <property type="term" value="P:polysaccharide biosynthetic process"/>
    <property type="evidence" value="ECO:0007669"/>
    <property type="project" value="TreeGrafter"/>
</dbReference>
<dbReference type="InterPro" id="IPR050879">
    <property type="entry name" value="Acyltransferase_3"/>
</dbReference>
<dbReference type="InterPro" id="IPR002656">
    <property type="entry name" value="Acyl_transf_3_dom"/>
</dbReference>
<dbReference type="Pfam" id="PF01757">
    <property type="entry name" value="Acyl_transf_3"/>
    <property type="match status" value="1"/>
</dbReference>
<reference evidence="1" key="1">
    <citation type="journal article" date="2018" name="Genome Biol.">
        <title>SKESA: strategic k-mer extension for scrupulous assemblies.</title>
        <authorList>
            <person name="Souvorov A."/>
            <person name="Agarwala R."/>
            <person name="Lipman D.J."/>
        </authorList>
    </citation>
    <scope>NUCLEOTIDE SEQUENCE [LARGE SCALE GENOMIC DNA]</scope>
    <source>
        <strain evidence="1">W1_5_ERB1</strain>
    </source>
</reference>
<dbReference type="AlphaFoldDB" id="A0A3R1ALS5"/>
<keyword evidence="1" id="KW-0808">Transferase</keyword>